<sequence length="227" mass="24842">MGRGGWLLLLLAVAIGWWYSPLSPRKPHGYERLDAAPTQSATADAARDASPVACALPPRVAPFDSPLQTPVPANLAPFRLRAATLTPLAGFSIDARVLSRRDYRSDREAGLAPVDFALGWGRMRDDAVLARLTITQSSRWYHYRYGGEPPIPQAEIDRSAANMHLIPGSTEIAAELRKVDAGERVRIDGWLVEAQAPDGWHWRSSTSREDTGAGACELIYVCAVTRL</sequence>
<protein>
    <submittedName>
        <fullName evidence="1">Uncharacterized protein</fullName>
    </submittedName>
</protein>
<gene>
    <name evidence="1" type="ORF">ACFPN1_08060</name>
</gene>
<proteinExistence type="predicted"/>
<dbReference type="Proteomes" id="UP001596036">
    <property type="component" value="Unassembled WGS sequence"/>
</dbReference>
<evidence type="ECO:0000313" key="1">
    <source>
        <dbReference type="EMBL" id="MFC5570009.1"/>
    </source>
</evidence>
<evidence type="ECO:0000313" key="2">
    <source>
        <dbReference type="Proteomes" id="UP001596036"/>
    </source>
</evidence>
<accession>A0ABW0SM05</accession>
<name>A0ABW0SM05_9GAMM</name>
<dbReference type="EMBL" id="JBHSNM010000002">
    <property type="protein sequence ID" value="MFC5570009.1"/>
    <property type="molecule type" value="Genomic_DNA"/>
</dbReference>
<comment type="caution">
    <text evidence="1">The sequence shown here is derived from an EMBL/GenBank/DDBJ whole genome shotgun (WGS) entry which is preliminary data.</text>
</comment>
<organism evidence="1 2">
    <name type="scientific">Lysobacter yangpyeongensis</name>
    <dbReference type="NCBI Taxonomy" id="346182"/>
    <lineage>
        <taxon>Bacteria</taxon>
        <taxon>Pseudomonadati</taxon>
        <taxon>Pseudomonadota</taxon>
        <taxon>Gammaproteobacteria</taxon>
        <taxon>Lysobacterales</taxon>
        <taxon>Lysobacteraceae</taxon>
        <taxon>Lysobacter</taxon>
    </lineage>
</organism>
<keyword evidence="2" id="KW-1185">Reference proteome</keyword>
<reference evidence="2" key="1">
    <citation type="journal article" date="2019" name="Int. J. Syst. Evol. Microbiol.">
        <title>The Global Catalogue of Microorganisms (GCM) 10K type strain sequencing project: providing services to taxonomists for standard genome sequencing and annotation.</title>
        <authorList>
            <consortium name="The Broad Institute Genomics Platform"/>
            <consortium name="The Broad Institute Genome Sequencing Center for Infectious Disease"/>
            <person name="Wu L."/>
            <person name="Ma J."/>
        </authorList>
    </citation>
    <scope>NUCLEOTIDE SEQUENCE [LARGE SCALE GENOMIC DNA]</scope>
    <source>
        <strain evidence="2">KACC 11407</strain>
    </source>
</reference>